<dbReference type="Proteomes" id="UP001303473">
    <property type="component" value="Unassembled WGS sequence"/>
</dbReference>
<dbReference type="PANTHER" id="PTHR33112:SF9">
    <property type="entry name" value="HETEROKARYON INCOMPATIBILITY DOMAIN-CONTAINING PROTEIN"/>
    <property type="match status" value="1"/>
</dbReference>
<dbReference type="PANTHER" id="PTHR33112">
    <property type="entry name" value="DOMAIN PROTEIN, PUTATIVE-RELATED"/>
    <property type="match status" value="1"/>
</dbReference>
<evidence type="ECO:0000313" key="2">
    <source>
        <dbReference type="EMBL" id="KAK3934080.1"/>
    </source>
</evidence>
<sequence length="651" mass="73131">MSPGYQDRLKDDLEVESKPPPWLRNKIAACAVCHDLELKTFRHQPIDPASLVRSAEAKACLGCMTILEALTKFHVDMTSLKLEQPPQDALLVTGDLSGSLGACQVKMGELILGIYASSGKPRPIPNLSPATEVSGHTGSDATMARILDWMGECTGAHCDSEQFPSNTDMPLPHRILDISFGTSNNDSPVRLVEGFDRRGTYACLSHCWGSTPLIQTVKANYEQHKAGIGFDRLPKTFQDAIEVARALGIFYLWIDSLCIIQDDTDDWMKEAALMASIYKNGRVTIAASNAKGSTDGCFMDTSDYLCKELSVTDADNKQYYARARRWIEHGEHGAWPLMQRGWVLQERLLSPRFLHFGHAEVVWECRETMKCECSRCRIFEHVLSQGSRELWARKWRELVADYATLSLTFAKDVFPALSGAAKEFQRHRGGPRYVAGLWEDSLVEDLLWYIRSDVPKLLPARPTEWRSPTWSWAVVCRSSFSLSCPPYLFYWDTGYLELIELEHTYVTVEETSVTPSGLDPMGQIKTAHIVLKGPVLDAKLGPPSGGRFNYQDLRIVGYTAANDEQGEQMHPQFLRDYCIDAAGRGLVTTGTLLTCLKMASDPIQHNMMYYLVLRWVDGATQAFERIGFMELTEASRCAHLEREMTVKIVQT</sequence>
<dbReference type="EMBL" id="MU854031">
    <property type="protein sequence ID" value="KAK3934080.1"/>
    <property type="molecule type" value="Genomic_DNA"/>
</dbReference>
<dbReference type="InterPro" id="IPR010730">
    <property type="entry name" value="HET"/>
</dbReference>
<gene>
    <name evidence="2" type="ORF">QBC46DRAFT_429285</name>
</gene>
<accession>A0AAN6MVZ7</accession>
<protein>
    <submittedName>
        <fullName evidence="2">Heterokaryon incompatibility protein-domain-containing protein</fullName>
    </submittedName>
</protein>
<dbReference type="AlphaFoldDB" id="A0AAN6MVZ7"/>
<feature type="domain" description="Heterokaryon incompatibility" evidence="1">
    <location>
        <begin position="201"/>
        <end position="346"/>
    </location>
</feature>
<reference evidence="3" key="1">
    <citation type="journal article" date="2023" name="Mol. Phylogenet. Evol.">
        <title>Genome-scale phylogeny and comparative genomics of the fungal order Sordariales.</title>
        <authorList>
            <person name="Hensen N."/>
            <person name="Bonometti L."/>
            <person name="Westerberg I."/>
            <person name="Brannstrom I.O."/>
            <person name="Guillou S."/>
            <person name="Cros-Aarteil S."/>
            <person name="Calhoun S."/>
            <person name="Haridas S."/>
            <person name="Kuo A."/>
            <person name="Mondo S."/>
            <person name="Pangilinan J."/>
            <person name="Riley R."/>
            <person name="LaButti K."/>
            <person name="Andreopoulos B."/>
            <person name="Lipzen A."/>
            <person name="Chen C."/>
            <person name="Yan M."/>
            <person name="Daum C."/>
            <person name="Ng V."/>
            <person name="Clum A."/>
            <person name="Steindorff A."/>
            <person name="Ohm R.A."/>
            <person name="Martin F."/>
            <person name="Silar P."/>
            <person name="Natvig D.O."/>
            <person name="Lalanne C."/>
            <person name="Gautier V."/>
            <person name="Ament-Velasquez S.L."/>
            <person name="Kruys A."/>
            <person name="Hutchinson M.I."/>
            <person name="Powell A.J."/>
            <person name="Barry K."/>
            <person name="Miller A.N."/>
            <person name="Grigoriev I.V."/>
            <person name="Debuchy R."/>
            <person name="Gladieux P."/>
            <person name="Hiltunen Thoren M."/>
            <person name="Johannesson H."/>
        </authorList>
    </citation>
    <scope>NUCLEOTIDE SEQUENCE [LARGE SCALE GENOMIC DNA]</scope>
    <source>
        <strain evidence="3">CBS 340.73</strain>
    </source>
</reference>
<comment type="caution">
    <text evidence="2">The sequence shown here is derived from an EMBL/GenBank/DDBJ whole genome shotgun (WGS) entry which is preliminary data.</text>
</comment>
<keyword evidence="3" id="KW-1185">Reference proteome</keyword>
<evidence type="ECO:0000313" key="3">
    <source>
        <dbReference type="Proteomes" id="UP001303473"/>
    </source>
</evidence>
<evidence type="ECO:0000259" key="1">
    <source>
        <dbReference type="Pfam" id="PF06985"/>
    </source>
</evidence>
<organism evidence="2 3">
    <name type="scientific">Diplogelasinospora grovesii</name>
    <dbReference type="NCBI Taxonomy" id="303347"/>
    <lineage>
        <taxon>Eukaryota</taxon>
        <taxon>Fungi</taxon>
        <taxon>Dikarya</taxon>
        <taxon>Ascomycota</taxon>
        <taxon>Pezizomycotina</taxon>
        <taxon>Sordariomycetes</taxon>
        <taxon>Sordariomycetidae</taxon>
        <taxon>Sordariales</taxon>
        <taxon>Diplogelasinosporaceae</taxon>
        <taxon>Diplogelasinospora</taxon>
    </lineage>
</organism>
<name>A0AAN6MVZ7_9PEZI</name>
<proteinExistence type="predicted"/>
<dbReference type="Pfam" id="PF06985">
    <property type="entry name" value="HET"/>
    <property type="match status" value="1"/>
</dbReference>